<dbReference type="Pfam" id="PF07717">
    <property type="entry name" value="OB_NTP_bind"/>
    <property type="match status" value="1"/>
</dbReference>
<keyword evidence="11" id="KW-1185">Reference proteome</keyword>
<proteinExistence type="predicted"/>
<feature type="domain" description="Helicase C-terminal" evidence="8">
    <location>
        <begin position="327"/>
        <end position="490"/>
    </location>
</feature>
<evidence type="ECO:0000256" key="6">
    <source>
        <dbReference type="SAM" id="MobiDB-lite"/>
    </source>
</evidence>
<feature type="compositionally biased region" description="Basic residues" evidence="6">
    <location>
        <begin position="32"/>
        <end position="44"/>
    </location>
</feature>
<dbReference type="Pfam" id="PF00271">
    <property type="entry name" value="Helicase_C"/>
    <property type="match status" value="1"/>
</dbReference>
<dbReference type="PROSITE" id="PS51192">
    <property type="entry name" value="HELICASE_ATP_BIND_1"/>
    <property type="match status" value="1"/>
</dbReference>
<dbReference type="PROSITE" id="PS51900">
    <property type="entry name" value="CB"/>
    <property type="match status" value="1"/>
</dbReference>
<comment type="caution">
    <text evidence="10">The sequence shown here is derived from an EMBL/GenBank/DDBJ whole genome shotgun (WGS) entry which is preliminary data.</text>
</comment>
<keyword evidence="5" id="KW-0238">DNA-binding</keyword>
<dbReference type="Proteomes" id="UP001183619">
    <property type="component" value="Unassembled WGS sequence"/>
</dbReference>
<sequence length="1388" mass="155093">MSNNTTPLSHNAHTDHTPTPRTQPAESAQQNQKRRGKTKRRRTHSPLSPDVIELQNTLKKDTHSLALTDALAFRRRITNARSLKALHAIATDMSHARERLHARLERIPEITYPKSLPVSARKDDIAEAINNNQVVIIAGETGSGKTTQIPKICLELGRGRTGLIGHTQPRRLAARTVAERIADELGQRVGDTVGYAIRFDDHVNPTTTVKLMTDGILLAEMQHDRYLNAYDTIIIDEAHERSLNIDFILGYLKQLLRRRKDLKVIITSATIDPERFAEHFADADGNPAPIIEVSGRTYPVEILYRPLQVEMGDKTIDIDPIDGLLSAIEELMEYGDGDILCFFPGEADIREAMEAIEARRYPNVEVTPLFGRLSNQEQHKVFSPHSTRRIVLSTNIAETSLTVPGIHFVIDTGTARISRYSTRTKVQRLPIEPISQASANQRSGRCGRVADGIAIRLYSEQDFLSRPEFTDPEIVRTNLASVILQMAALKLGDIEEFPFIQAPDTRAIRDGLALLHELGALEQRESSDGNPQLTPIGRDIARIPLDPRMARMLVEANRLGVLREAQIVVAALSIQDVRERPLEFQAQADQQHARFTNKSSDFLSYLTLWEYVTGVRNENTGNAFKKRMTQEFLHYMRIREWFDLVRQLKAICEQIGWTKLHDSSLDRLIPESRDKAKNSSSTKPFQRVAQALVNVTEDPRSFSLDPSQATALHQSLLAGLLSHIGIRQGDTREYIGACNTRFAIFPGSSVAKSTPQCVMASELVETSRLWARDVAEIDPAWVEKLAAGLLKHQYSDPHWSHKRASAVVNQRSTLYGVPIVTDRLVPYHHVDQEAARAMFIRHALVNGEWSTTHHFFHENVRKLDEAMDLENRARRRDIVVDEETLVAFYDARIPAHVASGASFDNWWKKNRAKNPTLLDFDPDTLVYEQAAEVTEADFPSLWQEGELEFELSYQFAPGTPDDGVTVCIPVPLLAGLSAESFQWLVPGMRLDLVTELIRSLPKTIRRTVVPAPDFAARVLPLLQPNQPVPLALQLAQALRKVGGQGINAEDFNFAGLPQHLRMTFAAIDRRGKVIDTDKSLTALKERRQGQIKSSVSQVTQGMELPPATHWTSETLGTIPEEFVTEVDGQKVTTFPALVATADGVALKVMGTQAEADASMITATLTLLLRQITVNASKVLNGLPLKERVGVENFPHGGAAGLVEDARVSAVRDALMAHGGAVRDPDVFAQLAEKIRGEVPSLVRQMVVQLAPALVDFHALQLELSQRKGPAIEDMKDQLAFLLPKNAVTIHGISRLRHLQRYLAAMKVRLEEMRIQPTRDSIRQDIINDLEDLLAEKLSKLPPNRSKTTAVKDIQWMMQELRVSFFAQRLGTAYKVSESKIAKAIAALR</sequence>
<evidence type="ECO:0000313" key="10">
    <source>
        <dbReference type="EMBL" id="MDR7355865.1"/>
    </source>
</evidence>
<dbReference type="Pfam" id="PF11898">
    <property type="entry name" value="DUF3418"/>
    <property type="match status" value="1"/>
</dbReference>
<gene>
    <name evidence="10" type="ORF">J2S37_002403</name>
</gene>
<dbReference type="EMBL" id="JAVDYF010000001">
    <property type="protein sequence ID" value="MDR7355865.1"/>
    <property type="molecule type" value="Genomic_DNA"/>
</dbReference>
<reference evidence="10 11" key="1">
    <citation type="submission" date="2023-07" db="EMBL/GenBank/DDBJ databases">
        <title>Sequencing the genomes of 1000 actinobacteria strains.</title>
        <authorList>
            <person name="Klenk H.-P."/>
        </authorList>
    </citation>
    <scope>NUCLEOTIDE SEQUENCE [LARGE SCALE GENOMIC DNA]</scope>
    <source>
        <strain evidence="10 11">DSM 44508</strain>
    </source>
</reference>
<name>A0ABU2BB33_9CORY</name>
<feature type="compositionally biased region" description="Polar residues" evidence="6">
    <location>
        <begin position="1"/>
        <end position="11"/>
    </location>
</feature>
<dbReference type="InterPro" id="IPR001650">
    <property type="entry name" value="Helicase_C-like"/>
</dbReference>
<dbReference type="InterPro" id="IPR044068">
    <property type="entry name" value="CB"/>
</dbReference>
<dbReference type="InterPro" id="IPR014001">
    <property type="entry name" value="Helicase_ATP-bd"/>
</dbReference>
<dbReference type="GO" id="GO:0016787">
    <property type="term" value="F:hydrolase activity"/>
    <property type="evidence" value="ECO:0007669"/>
    <property type="project" value="UniProtKB-KW"/>
</dbReference>
<keyword evidence="1" id="KW-0547">Nucleotide-binding</keyword>
<organism evidence="10 11">
    <name type="scientific">Corynebacterium felinum</name>
    <dbReference type="NCBI Taxonomy" id="131318"/>
    <lineage>
        <taxon>Bacteria</taxon>
        <taxon>Bacillati</taxon>
        <taxon>Actinomycetota</taxon>
        <taxon>Actinomycetes</taxon>
        <taxon>Mycobacteriales</taxon>
        <taxon>Corynebacteriaceae</taxon>
        <taxon>Corynebacterium</taxon>
    </lineage>
</organism>
<dbReference type="InterPro" id="IPR027417">
    <property type="entry name" value="P-loop_NTPase"/>
</dbReference>
<keyword evidence="4" id="KW-0067">ATP-binding</keyword>
<evidence type="ECO:0000256" key="4">
    <source>
        <dbReference type="ARBA" id="ARBA00022840"/>
    </source>
</evidence>
<evidence type="ECO:0000256" key="1">
    <source>
        <dbReference type="ARBA" id="ARBA00022741"/>
    </source>
</evidence>
<evidence type="ECO:0000259" key="9">
    <source>
        <dbReference type="PROSITE" id="PS51900"/>
    </source>
</evidence>
<dbReference type="InterPro" id="IPR003593">
    <property type="entry name" value="AAA+_ATPase"/>
</dbReference>
<evidence type="ECO:0000259" key="7">
    <source>
        <dbReference type="PROSITE" id="PS51192"/>
    </source>
</evidence>
<dbReference type="SMART" id="SM00490">
    <property type="entry name" value="HELICc"/>
    <property type="match status" value="1"/>
</dbReference>
<evidence type="ECO:0000256" key="3">
    <source>
        <dbReference type="ARBA" id="ARBA00022806"/>
    </source>
</evidence>
<dbReference type="GO" id="GO:0003724">
    <property type="term" value="F:RNA helicase activity"/>
    <property type="evidence" value="ECO:0007669"/>
    <property type="project" value="UniProtKB-EC"/>
</dbReference>
<dbReference type="SMART" id="SM00382">
    <property type="entry name" value="AAA"/>
    <property type="match status" value="1"/>
</dbReference>
<dbReference type="InterPro" id="IPR011709">
    <property type="entry name" value="DEAD-box_helicase_OB_fold"/>
</dbReference>
<dbReference type="InterPro" id="IPR024590">
    <property type="entry name" value="HrpA_C"/>
</dbReference>
<evidence type="ECO:0000256" key="2">
    <source>
        <dbReference type="ARBA" id="ARBA00022801"/>
    </source>
</evidence>
<dbReference type="EC" id="3.6.4.13" evidence="10"/>
<dbReference type="SMART" id="SM00847">
    <property type="entry name" value="HA2"/>
    <property type="match status" value="1"/>
</dbReference>
<dbReference type="CDD" id="cd17989">
    <property type="entry name" value="DEXHc_HrpA"/>
    <property type="match status" value="1"/>
</dbReference>
<dbReference type="RefSeq" id="WP_277105002.1">
    <property type="nucleotide sequence ID" value="NZ_BAAAJS010000022.1"/>
</dbReference>
<evidence type="ECO:0000259" key="8">
    <source>
        <dbReference type="PROSITE" id="PS51194"/>
    </source>
</evidence>
<dbReference type="InterPro" id="IPR011545">
    <property type="entry name" value="DEAD/DEAH_box_helicase_dom"/>
</dbReference>
<dbReference type="InterPro" id="IPR007502">
    <property type="entry name" value="Helicase-assoc_dom"/>
</dbReference>
<dbReference type="PROSITE" id="PS51194">
    <property type="entry name" value="HELICASE_CTER"/>
    <property type="match status" value="1"/>
</dbReference>
<keyword evidence="2 10" id="KW-0378">Hydrolase</keyword>
<protein>
    <submittedName>
        <fullName evidence="10">ATP-dependent helicase HrpA</fullName>
        <ecNumber evidence="10">3.6.4.13</ecNumber>
    </submittedName>
</protein>
<dbReference type="PANTHER" id="PTHR18934">
    <property type="entry name" value="ATP-DEPENDENT RNA HELICASE"/>
    <property type="match status" value="1"/>
</dbReference>
<dbReference type="InterPro" id="IPR010222">
    <property type="entry name" value="RNA_helicase_HrpA"/>
</dbReference>
<dbReference type="Pfam" id="PF21010">
    <property type="entry name" value="HA2_C"/>
    <property type="match status" value="1"/>
</dbReference>
<feature type="domain" description="Core-binding (CB)" evidence="9">
    <location>
        <begin position="1292"/>
        <end position="1388"/>
    </location>
</feature>
<accession>A0ABU2BB33</accession>
<dbReference type="CDD" id="cd18791">
    <property type="entry name" value="SF2_C_RHA"/>
    <property type="match status" value="1"/>
</dbReference>
<dbReference type="PANTHER" id="PTHR18934:SF99">
    <property type="entry name" value="ATP-DEPENDENT RNA HELICASE DHX37-RELATED"/>
    <property type="match status" value="1"/>
</dbReference>
<dbReference type="Pfam" id="PF00270">
    <property type="entry name" value="DEAD"/>
    <property type="match status" value="1"/>
</dbReference>
<keyword evidence="3 10" id="KW-0347">Helicase</keyword>
<feature type="domain" description="Helicase ATP-binding" evidence="7">
    <location>
        <begin position="126"/>
        <end position="289"/>
    </location>
</feature>
<dbReference type="Gene3D" id="1.20.120.1080">
    <property type="match status" value="1"/>
</dbReference>
<feature type="compositionally biased region" description="Polar residues" evidence="6">
    <location>
        <begin position="19"/>
        <end position="31"/>
    </location>
</feature>
<feature type="region of interest" description="Disordered" evidence="6">
    <location>
        <begin position="1"/>
        <end position="50"/>
    </location>
</feature>
<dbReference type="Gene3D" id="3.40.50.300">
    <property type="entry name" value="P-loop containing nucleotide triphosphate hydrolases"/>
    <property type="match status" value="2"/>
</dbReference>
<dbReference type="SUPFAM" id="SSF52540">
    <property type="entry name" value="P-loop containing nucleoside triphosphate hydrolases"/>
    <property type="match status" value="1"/>
</dbReference>
<evidence type="ECO:0000313" key="11">
    <source>
        <dbReference type="Proteomes" id="UP001183619"/>
    </source>
</evidence>
<dbReference type="NCBIfam" id="TIGR01967">
    <property type="entry name" value="DEAH_box_HrpA"/>
    <property type="match status" value="2"/>
</dbReference>
<evidence type="ECO:0000256" key="5">
    <source>
        <dbReference type="PROSITE-ProRule" id="PRU01248"/>
    </source>
</evidence>
<dbReference type="SMART" id="SM00487">
    <property type="entry name" value="DEXDc"/>
    <property type="match status" value="1"/>
</dbReference>